<accession>A0ACC2I6S9</accession>
<proteinExistence type="predicted"/>
<organism evidence="1 2">
    <name type="scientific">Boeremia exigua</name>
    <dbReference type="NCBI Taxonomy" id="749465"/>
    <lineage>
        <taxon>Eukaryota</taxon>
        <taxon>Fungi</taxon>
        <taxon>Dikarya</taxon>
        <taxon>Ascomycota</taxon>
        <taxon>Pezizomycotina</taxon>
        <taxon>Dothideomycetes</taxon>
        <taxon>Pleosporomycetidae</taxon>
        <taxon>Pleosporales</taxon>
        <taxon>Pleosporineae</taxon>
        <taxon>Didymellaceae</taxon>
        <taxon>Boeremia</taxon>
    </lineage>
</organism>
<keyword evidence="2" id="KW-1185">Reference proteome</keyword>
<dbReference type="EMBL" id="JAPHNI010000457">
    <property type="protein sequence ID" value="KAJ8110876.1"/>
    <property type="molecule type" value="Genomic_DNA"/>
</dbReference>
<comment type="caution">
    <text evidence="1">The sequence shown here is derived from an EMBL/GenBank/DDBJ whole genome shotgun (WGS) entry which is preliminary data.</text>
</comment>
<name>A0ACC2I6S9_9PLEO</name>
<evidence type="ECO:0000313" key="1">
    <source>
        <dbReference type="EMBL" id="KAJ8110876.1"/>
    </source>
</evidence>
<sequence>MDSSPTIPHPSDLARVLLSIGQIVQGSLQSVSLQGGCCCSWIAAWGDFVLGLRVLVRDEDDNVVFANFNPAEAFAQINVTFVMSTLNDDMICVQTSHLVRSGVDFVRHCFGRQRFIHQHDVTFHAGTLTWSTLFLGSFGSAFGLLTGDESDDSAERPDSSISKLLEPDIQVWDRALLSRQEIFSRLIAISIIVLFAKSPTISYYDHAQHYLSRVCDIVQELQPFRNKIQTAIEEFSALYAAAATKPALIGAGVERNVFERVYELEQVNPAAFVRHLARHTDENNGSLFGDLAALFAGQDWGVDLLGSIARSDGKLYCYSRVLEELTDNLRAATQVHVGSGTMEYRSRTYRVLFDRSGQKEREPGYPARHTEIVQSTECLQYDTTSRPITSEVIIDETPSHLYLRHQISTNSGQFLIAPTLFLERLLGAVAYRCNERIPL</sequence>
<gene>
    <name evidence="1" type="ORF">OPT61_g6394</name>
</gene>
<dbReference type="Proteomes" id="UP001153331">
    <property type="component" value="Unassembled WGS sequence"/>
</dbReference>
<evidence type="ECO:0000313" key="2">
    <source>
        <dbReference type="Proteomes" id="UP001153331"/>
    </source>
</evidence>
<protein>
    <submittedName>
        <fullName evidence="1">Uncharacterized protein</fullName>
    </submittedName>
</protein>
<reference evidence="1" key="1">
    <citation type="submission" date="2022-11" db="EMBL/GenBank/DDBJ databases">
        <title>Genome Sequence of Boeremia exigua.</title>
        <authorList>
            <person name="Buettner E."/>
        </authorList>
    </citation>
    <scope>NUCLEOTIDE SEQUENCE</scope>
    <source>
        <strain evidence="1">CU02</strain>
    </source>
</reference>